<dbReference type="Proteomes" id="UP001449657">
    <property type="component" value="Chromosome"/>
</dbReference>
<evidence type="ECO:0000313" key="2">
    <source>
        <dbReference type="EMBL" id="WZN43965.1"/>
    </source>
</evidence>
<name>A0ABZ2YVU7_9BACT</name>
<organism evidence="2 3">
    <name type="scientific">Chitinophaga caseinilytica</name>
    <dbReference type="NCBI Taxonomy" id="2267521"/>
    <lineage>
        <taxon>Bacteria</taxon>
        <taxon>Pseudomonadati</taxon>
        <taxon>Bacteroidota</taxon>
        <taxon>Chitinophagia</taxon>
        <taxon>Chitinophagales</taxon>
        <taxon>Chitinophagaceae</taxon>
        <taxon>Chitinophaga</taxon>
    </lineage>
</organism>
<feature type="domain" description="Calcineurin-like phosphoesterase" evidence="1">
    <location>
        <begin position="40"/>
        <end position="220"/>
    </location>
</feature>
<proteinExistence type="predicted"/>
<evidence type="ECO:0000313" key="3">
    <source>
        <dbReference type="Proteomes" id="UP001449657"/>
    </source>
</evidence>
<dbReference type="InterPro" id="IPR004843">
    <property type="entry name" value="Calcineurin-like_PHP"/>
</dbReference>
<dbReference type="InterPro" id="IPR051918">
    <property type="entry name" value="STPP_CPPED1"/>
</dbReference>
<dbReference type="InterPro" id="IPR029052">
    <property type="entry name" value="Metallo-depent_PP-like"/>
</dbReference>
<reference evidence="2 3" key="1">
    <citation type="submission" date="2024-03" db="EMBL/GenBank/DDBJ databases">
        <title>Chitinophaga caseinilytica sp. nov., a casein hydrolysing bacterium isolated from forest soil.</title>
        <authorList>
            <person name="Lee D.S."/>
            <person name="Han D.M."/>
            <person name="Baek J.H."/>
            <person name="Choi D.G."/>
            <person name="Jeon J.H."/>
            <person name="Jeon C.O."/>
        </authorList>
    </citation>
    <scope>NUCLEOTIDE SEQUENCE [LARGE SCALE GENOMIC DNA]</scope>
    <source>
        <strain evidence="2 3">KACC 19118</strain>
    </source>
</reference>
<keyword evidence="3" id="KW-1185">Reference proteome</keyword>
<accession>A0ABZ2YVU7</accession>
<protein>
    <submittedName>
        <fullName evidence="2">Metallophosphoesterase</fullName>
    </submittedName>
</protein>
<dbReference type="RefSeq" id="WP_341838759.1">
    <property type="nucleotide sequence ID" value="NZ_CP149792.1"/>
</dbReference>
<dbReference type="SUPFAM" id="SSF56300">
    <property type="entry name" value="Metallo-dependent phosphatases"/>
    <property type="match status" value="1"/>
</dbReference>
<sequence length="332" mass="36785">MHTRHISRKQFLRQAAPLGLTLLIPDLVKASFGGSSSIFRLGLLTDLHHDIMHDGPARIQAFVSAMDKRKPDAIAQLGDFCYPNEKNLPVIQAFNESHGQRLHVIGNHDTDSGHTNEQCTRFWGIPAPYYSQVTGGYQFIVLNGNEKGSPAHKGGYPSYIGPEQAAWLKTQLTEGKGPAIILCHQPLEGPAAVDNAQEVQDIISGFKSRVVLVINGHTHVDRLQQVNGIPYLTINSASYYWVGGKYKHESYSPEVHASHPWIAYTCPYRDAVFTTLTIDPGKGTISIEGCKSEWVGPAPERIAYNEKGFASGEDIVPYIRERKFKSPVKLKK</sequence>
<dbReference type="Gene3D" id="3.60.21.10">
    <property type="match status" value="1"/>
</dbReference>
<dbReference type="Pfam" id="PF00149">
    <property type="entry name" value="Metallophos"/>
    <property type="match status" value="1"/>
</dbReference>
<dbReference type="PANTHER" id="PTHR43143">
    <property type="entry name" value="METALLOPHOSPHOESTERASE, CALCINEURIN SUPERFAMILY"/>
    <property type="match status" value="1"/>
</dbReference>
<dbReference type="PANTHER" id="PTHR43143:SF1">
    <property type="entry name" value="SERINE_THREONINE-PROTEIN PHOSPHATASE CPPED1"/>
    <property type="match status" value="1"/>
</dbReference>
<evidence type="ECO:0000259" key="1">
    <source>
        <dbReference type="Pfam" id="PF00149"/>
    </source>
</evidence>
<dbReference type="EMBL" id="CP150096">
    <property type="protein sequence ID" value="WZN43965.1"/>
    <property type="molecule type" value="Genomic_DNA"/>
</dbReference>
<gene>
    <name evidence="2" type="ORF">WJU22_13760</name>
</gene>